<keyword evidence="3" id="KW-1185">Reference proteome</keyword>
<dbReference type="EMBL" id="JAWQEG010008549">
    <property type="protein sequence ID" value="KAK3850098.1"/>
    <property type="molecule type" value="Genomic_DNA"/>
</dbReference>
<gene>
    <name evidence="2" type="ORF">Pcinc_043177</name>
</gene>
<dbReference type="AlphaFoldDB" id="A0AAE1BGH2"/>
<comment type="caution">
    <text evidence="2">The sequence shown here is derived from an EMBL/GenBank/DDBJ whole genome shotgun (WGS) entry which is preliminary data.</text>
</comment>
<reference evidence="2" key="1">
    <citation type="submission" date="2023-10" db="EMBL/GenBank/DDBJ databases">
        <title>Genome assemblies of two species of porcelain crab, Petrolisthes cinctipes and Petrolisthes manimaculis (Anomura: Porcellanidae).</title>
        <authorList>
            <person name="Angst P."/>
        </authorList>
    </citation>
    <scope>NUCLEOTIDE SEQUENCE</scope>
    <source>
        <strain evidence="2">PB745_01</strain>
        <tissue evidence="2">Gill</tissue>
    </source>
</reference>
<sequence>MGVKEGSSGQQDGQQSQQGMGKTGTSPAPSASAATTGAASECSRENRDELFLYLCAWRGESGSGVSVVTQSVCVYVFHAGQLSKQGSKQQVCAVKAGGGGRPGCTRPQVKVS</sequence>
<evidence type="ECO:0000256" key="1">
    <source>
        <dbReference type="SAM" id="MobiDB-lite"/>
    </source>
</evidence>
<dbReference type="Proteomes" id="UP001286313">
    <property type="component" value="Unassembled WGS sequence"/>
</dbReference>
<name>A0AAE1BGH2_PETCI</name>
<feature type="compositionally biased region" description="Low complexity" evidence="1">
    <location>
        <begin position="1"/>
        <end position="40"/>
    </location>
</feature>
<protein>
    <submittedName>
        <fullName evidence="2">Uncharacterized protein</fullName>
    </submittedName>
</protein>
<evidence type="ECO:0000313" key="3">
    <source>
        <dbReference type="Proteomes" id="UP001286313"/>
    </source>
</evidence>
<evidence type="ECO:0000313" key="2">
    <source>
        <dbReference type="EMBL" id="KAK3850098.1"/>
    </source>
</evidence>
<organism evidence="2 3">
    <name type="scientific">Petrolisthes cinctipes</name>
    <name type="common">Flat porcelain crab</name>
    <dbReference type="NCBI Taxonomy" id="88211"/>
    <lineage>
        <taxon>Eukaryota</taxon>
        <taxon>Metazoa</taxon>
        <taxon>Ecdysozoa</taxon>
        <taxon>Arthropoda</taxon>
        <taxon>Crustacea</taxon>
        <taxon>Multicrustacea</taxon>
        <taxon>Malacostraca</taxon>
        <taxon>Eumalacostraca</taxon>
        <taxon>Eucarida</taxon>
        <taxon>Decapoda</taxon>
        <taxon>Pleocyemata</taxon>
        <taxon>Anomura</taxon>
        <taxon>Galatheoidea</taxon>
        <taxon>Porcellanidae</taxon>
        <taxon>Petrolisthes</taxon>
    </lineage>
</organism>
<accession>A0AAE1BGH2</accession>
<feature type="region of interest" description="Disordered" evidence="1">
    <location>
        <begin position="1"/>
        <end position="44"/>
    </location>
</feature>
<proteinExistence type="predicted"/>